<dbReference type="AlphaFoldDB" id="A0A9W6IN43"/>
<feature type="domain" description="DUF2147" evidence="2">
    <location>
        <begin position="42"/>
        <end position="138"/>
    </location>
</feature>
<accession>A0A9W6IN43</accession>
<dbReference type="Proteomes" id="UP001143486">
    <property type="component" value="Unassembled WGS sequence"/>
</dbReference>
<sequence length="199" mass="21463">MSPFVMLVRIMALALLIALMAALTGCAAAPDMPSGRTDAVTGFWSLPDDQGVIEVMRCETRADALCGRIVAHDGPDDARDYSHPDVWAWGERVCGSQVVFDARAQPETGLWQGRVYVRAEGAIYHAEISPAGPDRLDVLLYEGASVDEGISVAIGAAMGNLPDPVDLGYLAVRAAAGREWLAREQVWRRIDAVPGRCDR</sequence>
<gene>
    <name evidence="3" type="ORF">GCM10017621_29100</name>
</gene>
<dbReference type="PANTHER" id="PTHR36919:SF2">
    <property type="entry name" value="BLL6627 PROTEIN"/>
    <property type="match status" value="1"/>
</dbReference>
<dbReference type="InterPro" id="IPR019223">
    <property type="entry name" value="DUF2147"/>
</dbReference>
<protein>
    <recommendedName>
        <fullName evidence="2">DUF2147 domain-containing protein</fullName>
    </recommendedName>
</protein>
<dbReference type="EMBL" id="BSFE01000010">
    <property type="protein sequence ID" value="GLK53402.1"/>
    <property type="molecule type" value="Genomic_DNA"/>
</dbReference>
<feature type="signal peptide" evidence="1">
    <location>
        <begin position="1"/>
        <end position="27"/>
    </location>
</feature>
<evidence type="ECO:0000259" key="2">
    <source>
        <dbReference type="Pfam" id="PF09917"/>
    </source>
</evidence>
<comment type="caution">
    <text evidence="3">The sequence shown here is derived from an EMBL/GenBank/DDBJ whole genome shotgun (WGS) entry which is preliminary data.</text>
</comment>
<evidence type="ECO:0000313" key="4">
    <source>
        <dbReference type="Proteomes" id="UP001143486"/>
    </source>
</evidence>
<feature type="chain" id="PRO_5040817485" description="DUF2147 domain-containing protein" evidence="1">
    <location>
        <begin position="28"/>
        <end position="199"/>
    </location>
</feature>
<dbReference type="Gene3D" id="2.40.128.520">
    <property type="match status" value="1"/>
</dbReference>
<evidence type="ECO:0000256" key="1">
    <source>
        <dbReference type="SAM" id="SignalP"/>
    </source>
</evidence>
<dbReference type="RefSeq" id="WP_271187754.1">
    <property type="nucleotide sequence ID" value="NZ_BSFE01000010.1"/>
</dbReference>
<reference evidence="3" key="2">
    <citation type="submission" date="2023-01" db="EMBL/GenBank/DDBJ databases">
        <authorList>
            <person name="Sun Q."/>
            <person name="Evtushenko L."/>
        </authorList>
    </citation>
    <scope>NUCLEOTIDE SEQUENCE</scope>
    <source>
        <strain evidence="3">VKM B-1513</strain>
    </source>
</reference>
<dbReference type="PANTHER" id="PTHR36919">
    <property type="entry name" value="BLR1215 PROTEIN"/>
    <property type="match status" value="1"/>
</dbReference>
<reference evidence="3" key="1">
    <citation type="journal article" date="2014" name="Int. J. Syst. Evol. Microbiol.">
        <title>Complete genome sequence of Corynebacterium casei LMG S-19264T (=DSM 44701T), isolated from a smear-ripened cheese.</title>
        <authorList>
            <consortium name="US DOE Joint Genome Institute (JGI-PGF)"/>
            <person name="Walter F."/>
            <person name="Albersmeier A."/>
            <person name="Kalinowski J."/>
            <person name="Ruckert C."/>
        </authorList>
    </citation>
    <scope>NUCLEOTIDE SEQUENCE</scope>
    <source>
        <strain evidence="3">VKM B-1513</strain>
    </source>
</reference>
<keyword evidence="1" id="KW-0732">Signal</keyword>
<keyword evidence="4" id="KW-1185">Reference proteome</keyword>
<evidence type="ECO:0000313" key="3">
    <source>
        <dbReference type="EMBL" id="GLK53402.1"/>
    </source>
</evidence>
<dbReference type="Pfam" id="PF09917">
    <property type="entry name" value="DUF2147"/>
    <property type="match status" value="1"/>
</dbReference>
<name>A0A9W6IN43_9PROT</name>
<organism evidence="3 4">
    <name type="scientific">Maricaulis virginensis</name>
    <dbReference type="NCBI Taxonomy" id="144022"/>
    <lineage>
        <taxon>Bacteria</taxon>
        <taxon>Pseudomonadati</taxon>
        <taxon>Pseudomonadota</taxon>
        <taxon>Alphaproteobacteria</taxon>
        <taxon>Maricaulales</taxon>
        <taxon>Maricaulaceae</taxon>
        <taxon>Maricaulis</taxon>
    </lineage>
</organism>
<proteinExistence type="predicted"/>